<accession>F8EW44</accession>
<dbReference type="InterPro" id="IPR007167">
    <property type="entry name" value="Fe-transptr_FeoA-like"/>
</dbReference>
<dbReference type="GO" id="GO:0046914">
    <property type="term" value="F:transition metal ion binding"/>
    <property type="evidence" value="ECO:0007669"/>
    <property type="project" value="InterPro"/>
</dbReference>
<dbReference type="PANTHER" id="PTHR42954:SF2">
    <property type="entry name" value="FE(2+) TRANSPORT PROTEIN A"/>
    <property type="match status" value="1"/>
</dbReference>
<dbReference type="Pfam" id="PF04023">
    <property type="entry name" value="FeoA"/>
    <property type="match status" value="1"/>
</dbReference>
<organism evidence="3 4">
    <name type="scientific">Zymomonas mobilis subsp. pomaceae (strain ATCC 29192 / DSM 22645 / JCM 10191 / CCUG 17912 / NBRC 13757 / NCIMB 11200 / NRRL B-4491 / Barker I)</name>
    <dbReference type="NCBI Taxonomy" id="579138"/>
    <lineage>
        <taxon>Bacteria</taxon>
        <taxon>Pseudomonadati</taxon>
        <taxon>Pseudomonadota</taxon>
        <taxon>Alphaproteobacteria</taxon>
        <taxon>Sphingomonadales</taxon>
        <taxon>Zymomonadaceae</taxon>
        <taxon>Zymomonas</taxon>
    </lineage>
</organism>
<dbReference type="Gene3D" id="2.30.30.90">
    <property type="match status" value="1"/>
</dbReference>
<dbReference type="EMBL" id="CP002865">
    <property type="protein sequence ID" value="AEI38454.1"/>
    <property type="molecule type" value="Genomic_DNA"/>
</dbReference>
<protein>
    <submittedName>
        <fullName evidence="3">FeoA family protein</fullName>
    </submittedName>
</protein>
<evidence type="ECO:0000313" key="4">
    <source>
        <dbReference type="Proteomes" id="UP000000491"/>
    </source>
</evidence>
<evidence type="ECO:0000259" key="2">
    <source>
        <dbReference type="SMART" id="SM00899"/>
    </source>
</evidence>
<dbReference type="STRING" id="579138.Zymop_1564"/>
<dbReference type="InterPro" id="IPR052713">
    <property type="entry name" value="FeoA"/>
</dbReference>
<dbReference type="InterPro" id="IPR008988">
    <property type="entry name" value="Transcriptional_repressor_C"/>
</dbReference>
<dbReference type="PATRIC" id="fig|579138.3.peg.1658"/>
<dbReference type="SUPFAM" id="SSF50037">
    <property type="entry name" value="C-terminal domain of transcriptional repressors"/>
    <property type="match status" value="1"/>
</dbReference>
<dbReference type="InterPro" id="IPR038157">
    <property type="entry name" value="FeoA_core_dom"/>
</dbReference>
<feature type="domain" description="Ferrous iron transporter FeoA-like" evidence="2">
    <location>
        <begin position="1"/>
        <end position="77"/>
    </location>
</feature>
<gene>
    <name evidence="3" type="ordered locus">Zymop_1564</name>
</gene>
<dbReference type="eggNOG" id="COG1918">
    <property type="taxonomic scope" value="Bacteria"/>
</dbReference>
<dbReference type="KEGG" id="zmp:Zymop_1564"/>
<sequence length="103" mass="11243">MRLNQLPLRQATVITDVDWSALDPQIGRRLRDLGFYQGAEVEIQHLAPISHDPIACRVNNMLIAIRQNEAAVISVKPPVSTSQADQTVPVSNETILSSSVGQA</sequence>
<dbReference type="RefSeq" id="WP_013934842.1">
    <property type="nucleotide sequence ID" value="NC_015709.1"/>
</dbReference>
<reference evidence="3 4" key="1">
    <citation type="journal article" date="2011" name="J. Bacteriol.">
        <title>Genome sequence of the ethanol-producing Zymomonas mobilis subsp. pomaceae lectotype strain ATCC 29192.</title>
        <authorList>
            <person name="Kouvelis V.N."/>
            <person name="Davenport K.W."/>
            <person name="Brettin T.S."/>
            <person name="Bruce D."/>
            <person name="Detter C."/>
            <person name="Han C.S."/>
            <person name="Nolan M."/>
            <person name="Tapia R."/>
            <person name="Damoulaki A."/>
            <person name="Kyrpides N.C."/>
            <person name="Typas M.A."/>
            <person name="Pappas K.M."/>
        </authorList>
    </citation>
    <scope>NUCLEOTIDE SEQUENCE [LARGE SCALE GENOMIC DNA]</scope>
    <source>
        <strain evidence="4">ATCC 29192 / DSM 22645 / JCM 10191 / CCUG 17912 / NBRC 13757 / NCIMB 11200 / NRRL B-4491 / Barker I</strain>
    </source>
</reference>
<dbReference type="AlphaFoldDB" id="F8EW44"/>
<evidence type="ECO:0000313" key="3">
    <source>
        <dbReference type="EMBL" id="AEI38454.1"/>
    </source>
</evidence>
<dbReference type="SMART" id="SM00899">
    <property type="entry name" value="FeoA"/>
    <property type="match status" value="1"/>
</dbReference>
<dbReference type="PANTHER" id="PTHR42954">
    <property type="entry name" value="FE(2+) TRANSPORT PROTEIN A"/>
    <property type="match status" value="1"/>
</dbReference>
<dbReference type="HOGENOM" id="CLU_150646_1_3_5"/>
<proteinExistence type="predicted"/>
<dbReference type="Proteomes" id="UP000000491">
    <property type="component" value="Chromosome"/>
</dbReference>
<name>F8EW44_ZYMMT</name>
<evidence type="ECO:0000256" key="1">
    <source>
        <dbReference type="ARBA" id="ARBA00023004"/>
    </source>
</evidence>
<keyword evidence="1" id="KW-0408">Iron</keyword>